<accession>A0AAV2L4Y4</accession>
<keyword evidence="2" id="KW-1185">Reference proteome</keyword>
<reference evidence="1 2" key="1">
    <citation type="submission" date="2024-04" db="EMBL/GenBank/DDBJ databases">
        <authorList>
            <person name="Waldvogel A.-M."/>
            <person name="Schoenle A."/>
        </authorList>
    </citation>
    <scope>NUCLEOTIDE SEQUENCE [LARGE SCALE GENOMIC DNA]</scope>
</reference>
<protein>
    <submittedName>
        <fullName evidence="1">Uncharacterized protein</fullName>
    </submittedName>
</protein>
<evidence type="ECO:0000313" key="2">
    <source>
        <dbReference type="Proteomes" id="UP001497482"/>
    </source>
</evidence>
<gene>
    <name evidence="1" type="ORF">KC01_LOCUS24368</name>
</gene>
<name>A0AAV2L4Y4_KNICA</name>
<dbReference type="Proteomes" id="UP001497482">
    <property type="component" value="Chromosome 20"/>
</dbReference>
<organism evidence="1 2">
    <name type="scientific">Knipowitschia caucasica</name>
    <name type="common">Caucasian dwarf goby</name>
    <name type="synonym">Pomatoschistus caucasicus</name>
    <dbReference type="NCBI Taxonomy" id="637954"/>
    <lineage>
        <taxon>Eukaryota</taxon>
        <taxon>Metazoa</taxon>
        <taxon>Chordata</taxon>
        <taxon>Craniata</taxon>
        <taxon>Vertebrata</taxon>
        <taxon>Euteleostomi</taxon>
        <taxon>Actinopterygii</taxon>
        <taxon>Neopterygii</taxon>
        <taxon>Teleostei</taxon>
        <taxon>Neoteleostei</taxon>
        <taxon>Acanthomorphata</taxon>
        <taxon>Gobiaria</taxon>
        <taxon>Gobiiformes</taxon>
        <taxon>Gobioidei</taxon>
        <taxon>Gobiidae</taxon>
        <taxon>Gobiinae</taxon>
        <taxon>Knipowitschia</taxon>
    </lineage>
</organism>
<evidence type="ECO:0000313" key="1">
    <source>
        <dbReference type="EMBL" id="CAL1595586.1"/>
    </source>
</evidence>
<proteinExistence type="predicted"/>
<dbReference type="EMBL" id="OZ035842">
    <property type="protein sequence ID" value="CAL1595586.1"/>
    <property type="molecule type" value="Genomic_DNA"/>
</dbReference>
<sequence>MLPALQINPSGPGDAAAGDTVSAFDAFLSAHARVLEAQTDGRRAGCECSDELRVCRGGWRRFTPHTRASVLFLSPHPHGAFCGLLWSCPGAVVLKHWDLHWDLQYNAVVPLECSVMSS</sequence>
<dbReference type="AlphaFoldDB" id="A0AAV2L4Y4"/>